<accession>A0A3Q9JLY2</accession>
<dbReference type="RefSeq" id="WP_127163540.1">
    <property type="nucleotide sequence ID" value="NZ_CP029822.1"/>
</dbReference>
<organism evidence="2 3">
    <name type="scientific">Entomomonas moraniae</name>
    <dbReference type="NCBI Taxonomy" id="2213226"/>
    <lineage>
        <taxon>Bacteria</taxon>
        <taxon>Pseudomonadati</taxon>
        <taxon>Pseudomonadota</taxon>
        <taxon>Gammaproteobacteria</taxon>
        <taxon>Pseudomonadales</taxon>
        <taxon>Pseudomonadaceae</taxon>
        <taxon>Entomomonas</taxon>
    </lineage>
</organism>
<evidence type="ECO:0000313" key="2">
    <source>
        <dbReference type="EMBL" id="AZS50885.1"/>
    </source>
</evidence>
<dbReference type="Pfam" id="PF07023">
    <property type="entry name" value="DUF1315"/>
    <property type="match status" value="1"/>
</dbReference>
<dbReference type="InterPro" id="IPR009749">
    <property type="entry name" value="DUF1315"/>
</dbReference>
<feature type="compositionally biased region" description="Basic and acidic residues" evidence="1">
    <location>
        <begin position="72"/>
        <end position="85"/>
    </location>
</feature>
<protein>
    <submittedName>
        <fullName evidence="2">DUF1315 family protein</fullName>
    </submittedName>
</protein>
<dbReference type="AlphaFoldDB" id="A0A3Q9JLY2"/>
<keyword evidence="3" id="KW-1185">Reference proteome</keyword>
<dbReference type="KEGG" id="emo:DM558_08865"/>
<proteinExistence type="predicted"/>
<name>A0A3Q9JLY2_9GAMM</name>
<dbReference type="EMBL" id="CP029822">
    <property type="protein sequence ID" value="AZS50885.1"/>
    <property type="molecule type" value="Genomic_DNA"/>
</dbReference>
<dbReference type="Proteomes" id="UP000273143">
    <property type="component" value="Chromosome"/>
</dbReference>
<gene>
    <name evidence="2" type="ORF">DM558_08865</name>
</gene>
<evidence type="ECO:0000256" key="1">
    <source>
        <dbReference type="SAM" id="MobiDB-lite"/>
    </source>
</evidence>
<evidence type="ECO:0000313" key="3">
    <source>
        <dbReference type="Proteomes" id="UP000273143"/>
    </source>
</evidence>
<feature type="region of interest" description="Disordered" evidence="1">
    <location>
        <begin position="62"/>
        <end position="85"/>
    </location>
</feature>
<reference evidence="3" key="1">
    <citation type="submission" date="2018-06" db="EMBL/GenBank/DDBJ databases">
        <title>Complete genome of Pseudomonas insecticola strain QZS01.</title>
        <authorList>
            <person name="Wang J."/>
            <person name="Su Q."/>
        </authorList>
    </citation>
    <scope>NUCLEOTIDE SEQUENCE [LARGE SCALE GENOMIC DNA]</scope>
    <source>
        <strain evidence="3">QZS01</strain>
    </source>
</reference>
<sequence length="85" mass="9676">MTSYAQMIEKITPEIYQNLKQSVELGKWPNGLALTKEQKENCLQAIIAWETKNLPKEQHTGFIDSAGCKSNNHNDEQIIKSKTID</sequence>